<dbReference type="CDD" id="cd19941">
    <property type="entry name" value="TIL"/>
    <property type="match status" value="1"/>
</dbReference>
<organism evidence="3 4">
    <name type="scientific">Pieris macdunnoughi</name>
    <dbReference type="NCBI Taxonomy" id="345717"/>
    <lineage>
        <taxon>Eukaryota</taxon>
        <taxon>Metazoa</taxon>
        <taxon>Ecdysozoa</taxon>
        <taxon>Arthropoda</taxon>
        <taxon>Hexapoda</taxon>
        <taxon>Insecta</taxon>
        <taxon>Pterygota</taxon>
        <taxon>Neoptera</taxon>
        <taxon>Endopterygota</taxon>
        <taxon>Lepidoptera</taxon>
        <taxon>Glossata</taxon>
        <taxon>Ditrysia</taxon>
        <taxon>Papilionoidea</taxon>
        <taxon>Pieridae</taxon>
        <taxon>Pierinae</taxon>
        <taxon>Pieris</taxon>
    </lineage>
</organism>
<dbReference type="InterPro" id="IPR002919">
    <property type="entry name" value="TIL_dom"/>
</dbReference>
<dbReference type="EMBL" id="CAJOBZ010000004">
    <property type="protein sequence ID" value="CAF4784616.1"/>
    <property type="molecule type" value="Genomic_DNA"/>
</dbReference>
<feature type="chain" id="PRO_5032878510" description="TIL domain-containing protein" evidence="1">
    <location>
        <begin position="26"/>
        <end position="91"/>
    </location>
</feature>
<gene>
    <name evidence="3" type="ORF">PMACD_LOCUS2532</name>
</gene>
<sequence length="91" mass="9946">MSLKAGLLIFCIVSINAMTMDKGDAFDCPVNEKYVECELAVCQKYCTDLNTPPGCAGLAPGCYMPACVCKDYWLRNKDGICVPYQDCGKES</sequence>
<comment type="caution">
    <text evidence="3">The sequence shown here is derived from an EMBL/GenBank/DDBJ whole genome shotgun (WGS) entry which is preliminary data.</text>
</comment>
<name>A0A821NEJ4_9NEOP</name>
<keyword evidence="4" id="KW-1185">Reference proteome</keyword>
<evidence type="ECO:0000313" key="4">
    <source>
        <dbReference type="Proteomes" id="UP000663880"/>
    </source>
</evidence>
<dbReference type="Pfam" id="PF01826">
    <property type="entry name" value="TIL"/>
    <property type="match status" value="1"/>
</dbReference>
<accession>A0A821NEJ4</accession>
<reference evidence="3" key="1">
    <citation type="submission" date="2021-02" db="EMBL/GenBank/DDBJ databases">
        <authorList>
            <person name="Steward A R."/>
        </authorList>
    </citation>
    <scope>NUCLEOTIDE SEQUENCE</scope>
</reference>
<protein>
    <recommendedName>
        <fullName evidence="2">TIL domain-containing protein</fullName>
    </recommendedName>
</protein>
<dbReference type="InterPro" id="IPR036084">
    <property type="entry name" value="Ser_inhib-like_sf"/>
</dbReference>
<dbReference type="Proteomes" id="UP000663880">
    <property type="component" value="Unassembled WGS sequence"/>
</dbReference>
<dbReference type="OrthoDB" id="671595at2759"/>
<feature type="domain" description="TIL" evidence="2">
    <location>
        <begin position="28"/>
        <end position="87"/>
    </location>
</feature>
<dbReference type="SUPFAM" id="SSF57567">
    <property type="entry name" value="Serine protease inhibitors"/>
    <property type="match status" value="1"/>
</dbReference>
<proteinExistence type="predicted"/>
<dbReference type="AlphaFoldDB" id="A0A821NEJ4"/>
<evidence type="ECO:0000313" key="3">
    <source>
        <dbReference type="EMBL" id="CAF4784616.1"/>
    </source>
</evidence>
<evidence type="ECO:0000256" key="1">
    <source>
        <dbReference type="SAM" id="SignalP"/>
    </source>
</evidence>
<keyword evidence="1" id="KW-0732">Signal</keyword>
<feature type="signal peptide" evidence="1">
    <location>
        <begin position="1"/>
        <end position="25"/>
    </location>
</feature>
<dbReference type="Gene3D" id="2.10.25.10">
    <property type="entry name" value="Laminin"/>
    <property type="match status" value="1"/>
</dbReference>
<evidence type="ECO:0000259" key="2">
    <source>
        <dbReference type="Pfam" id="PF01826"/>
    </source>
</evidence>